<gene>
    <name evidence="2" type="ORF">SmJEL517_g04554</name>
</gene>
<sequence length="328" mass="36242">MSINLLAGYGSDDDEDQDQPIAPTKPTSATKPVIAPSSSTSNKLQLPPPSNSSSANMGSTTSSSSSNTSIAPGNAKKKIQIFVPDVGHQLNNDEDEQRKKKPKVAPNTFGGSGLFSFLPAPKNISVKTETAAAPIPFQPRGMGKKKEESKAIETDFFTLEVERPKPIDEPVRSTTTKPVDLNPDMEIYVPASNQYRMDQYEYGNQPQQEYHYGQELQNPVDPEAMRMLSGRSKHEGPIQLKEVSLAEQIGDKWQYEALKEASKEKKESMNSYMHMAPNSTQKRKHNIMSLAFEAKQRQSELQEMAAHRKASKKASSSKYGMDSECGLI</sequence>
<feature type="compositionally biased region" description="Polar residues" evidence="1">
    <location>
        <begin position="25"/>
        <end position="44"/>
    </location>
</feature>
<dbReference type="GeneID" id="42005779"/>
<feature type="compositionally biased region" description="Low complexity" evidence="1">
    <location>
        <begin position="51"/>
        <end position="69"/>
    </location>
</feature>
<dbReference type="RefSeq" id="XP_031023595.1">
    <property type="nucleotide sequence ID" value="XM_031170482.1"/>
</dbReference>
<evidence type="ECO:0000256" key="1">
    <source>
        <dbReference type="SAM" id="MobiDB-lite"/>
    </source>
</evidence>
<dbReference type="PANTHER" id="PTHR13621">
    <property type="entry name" value="PROLINE-RICH PROTEIN PRCC"/>
    <property type="match status" value="1"/>
</dbReference>
<name>A0A507BRS5_9FUNG</name>
<dbReference type="EMBL" id="QEAO01000031">
    <property type="protein sequence ID" value="TPX32370.1"/>
    <property type="molecule type" value="Genomic_DNA"/>
</dbReference>
<feature type="compositionally biased region" description="Basic and acidic residues" evidence="1">
    <location>
        <begin position="160"/>
        <end position="171"/>
    </location>
</feature>
<comment type="caution">
    <text evidence="2">The sequence shown here is derived from an EMBL/GenBank/DDBJ whole genome shotgun (WGS) entry which is preliminary data.</text>
</comment>
<dbReference type="InterPro" id="IPR018800">
    <property type="entry name" value="PRCC"/>
</dbReference>
<feature type="region of interest" description="Disordered" evidence="1">
    <location>
        <begin position="155"/>
        <end position="185"/>
    </location>
</feature>
<dbReference type="Pfam" id="PF10253">
    <property type="entry name" value="PRCC"/>
    <property type="match status" value="1"/>
</dbReference>
<organism evidence="2 3">
    <name type="scientific">Synchytrium microbalum</name>
    <dbReference type="NCBI Taxonomy" id="1806994"/>
    <lineage>
        <taxon>Eukaryota</taxon>
        <taxon>Fungi</taxon>
        <taxon>Fungi incertae sedis</taxon>
        <taxon>Chytridiomycota</taxon>
        <taxon>Chytridiomycota incertae sedis</taxon>
        <taxon>Chytridiomycetes</taxon>
        <taxon>Synchytriales</taxon>
        <taxon>Synchytriaceae</taxon>
        <taxon>Synchytrium</taxon>
    </lineage>
</organism>
<dbReference type="AlphaFoldDB" id="A0A507BRS5"/>
<dbReference type="Proteomes" id="UP000319731">
    <property type="component" value="Unassembled WGS sequence"/>
</dbReference>
<feature type="region of interest" description="Disordered" evidence="1">
    <location>
        <begin position="298"/>
        <end position="328"/>
    </location>
</feature>
<dbReference type="PANTHER" id="PTHR13621:SF2">
    <property type="entry name" value="PROLINE-RICH PROTEIN PRCC"/>
    <property type="match status" value="1"/>
</dbReference>
<accession>A0A507BRS5</accession>
<dbReference type="GO" id="GO:0005634">
    <property type="term" value="C:nucleus"/>
    <property type="evidence" value="ECO:0007669"/>
    <property type="project" value="TreeGrafter"/>
</dbReference>
<evidence type="ECO:0000313" key="2">
    <source>
        <dbReference type="EMBL" id="TPX32370.1"/>
    </source>
</evidence>
<dbReference type="STRING" id="1806994.A0A507BRS5"/>
<evidence type="ECO:0000313" key="3">
    <source>
        <dbReference type="Proteomes" id="UP000319731"/>
    </source>
</evidence>
<reference evidence="2 3" key="1">
    <citation type="journal article" date="2019" name="Sci. Rep.">
        <title>Comparative genomics of chytrid fungi reveal insights into the obligate biotrophic and pathogenic lifestyle of Synchytrium endobioticum.</title>
        <authorList>
            <person name="van de Vossenberg B.T.L.H."/>
            <person name="Warris S."/>
            <person name="Nguyen H.D.T."/>
            <person name="van Gent-Pelzer M.P.E."/>
            <person name="Joly D.L."/>
            <person name="van de Geest H.C."/>
            <person name="Bonants P.J.M."/>
            <person name="Smith D.S."/>
            <person name="Levesque C.A."/>
            <person name="van der Lee T.A.J."/>
        </authorList>
    </citation>
    <scope>NUCLEOTIDE SEQUENCE [LARGE SCALE GENOMIC DNA]</scope>
    <source>
        <strain evidence="2 3">JEL517</strain>
    </source>
</reference>
<proteinExistence type="predicted"/>
<protein>
    <submittedName>
        <fullName evidence="2">Uncharacterized protein</fullName>
    </submittedName>
</protein>
<keyword evidence="3" id="KW-1185">Reference proteome</keyword>
<dbReference type="OrthoDB" id="206969at2759"/>
<feature type="region of interest" description="Disordered" evidence="1">
    <location>
        <begin position="1"/>
        <end position="112"/>
    </location>
</feature>